<organism evidence="1">
    <name type="scientific">Fusarium oxysporum f. sp. pisi HDV247</name>
    <dbReference type="NCBI Taxonomy" id="1080344"/>
    <lineage>
        <taxon>Eukaryota</taxon>
        <taxon>Fungi</taxon>
        <taxon>Dikarya</taxon>
        <taxon>Ascomycota</taxon>
        <taxon>Pezizomycotina</taxon>
        <taxon>Sordariomycetes</taxon>
        <taxon>Hypocreomycetidae</taxon>
        <taxon>Hypocreales</taxon>
        <taxon>Nectriaceae</taxon>
        <taxon>Fusarium</taxon>
        <taxon>Fusarium oxysporum species complex</taxon>
    </lineage>
</organism>
<dbReference type="PROSITE" id="PS51257">
    <property type="entry name" value="PROKAR_LIPOPROTEIN"/>
    <property type="match status" value="1"/>
</dbReference>
<reference evidence="1" key="2">
    <citation type="submission" date="2012-05" db="EMBL/GenBank/DDBJ databases">
        <title>Annotation of the Genome Sequence of Fusarium oxysporum HDV247.</title>
        <authorList>
            <consortium name="The Broad Institute Genomics Platform"/>
            <person name="Ma L.-J."/>
            <person name="Corby-Kistler H."/>
            <person name="Broz K."/>
            <person name="Gale L.R."/>
            <person name="Jonkers W."/>
            <person name="O'Donnell K."/>
            <person name="Ploetz R."/>
            <person name="Steinberg C."/>
            <person name="Schwartz D.C."/>
            <person name="VanEtten H."/>
            <person name="Zhou S."/>
            <person name="Young S.K."/>
            <person name="Zeng Q."/>
            <person name="Gargeya S."/>
            <person name="Fitzgerald M."/>
            <person name="Abouelleil A."/>
            <person name="Alvarado L."/>
            <person name="Chapman S.B."/>
            <person name="Gainer-Dewar J."/>
            <person name="Goldberg J."/>
            <person name="Griggs A."/>
            <person name="Gujja S."/>
            <person name="Hansen M."/>
            <person name="Howarth C."/>
            <person name="Imamovic A."/>
            <person name="Ireland A."/>
            <person name="Larimer J."/>
            <person name="McCowan C."/>
            <person name="Murphy C."/>
            <person name="Pearson M."/>
            <person name="Poon T.W."/>
            <person name="Priest M."/>
            <person name="Roberts A."/>
            <person name="Saif S."/>
            <person name="Shea T."/>
            <person name="Sykes S."/>
            <person name="Wortman J."/>
            <person name="Nusbaum C."/>
            <person name="Birren B."/>
        </authorList>
    </citation>
    <scope>NUCLEOTIDE SEQUENCE</scope>
    <source>
        <strain evidence="1">HDV247</strain>
    </source>
</reference>
<evidence type="ECO:0000313" key="1">
    <source>
        <dbReference type="EMBL" id="EXA50488.1"/>
    </source>
</evidence>
<name>W9PZ92_FUSOX</name>
<dbReference type="HOGENOM" id="CLU_2291821_0_0_1"/>
<dbReference type="EMBL" id="JH650969">
    <property type="protein sequence ID" value="EXA50488.1"/>
    <property type="molecule type" value="Genomic_DNA"/>
</dbReference>
<dbReference type="Proteomes" id="UP000030751">
    <property type="component" value="Unassembled WGS sequence"/>
</dbReference>
<sequence length="101" mass="11269">MSRRRAQKIRCVYLSPTTLVHFLSPPTQLVSLACGVARFPLRTSDLCFCFSYPCAQRISRYLHPLSPVRIPSHKVAQSDAKKVAQSHDATVSRLGSLELSI</sequence>
<protein>
    <submittedName>
        <fullName evidence="1">Uncharacterized protein</fullName>
    </submittedName>
</protein>
<dbReference type="AlphaFoldDB" id="W9PZ92"/>
<gene>
    <name evidence="1" type="ORF">FOVG_03154</name>
</gene>
<accession>W9PZ92</accession>
<reference evidence="1" key="1">
    <citation type="submission" date="2011-10" db="EMBL/GenBank/DDBJ databases">
        <title>The Genome Sequence of Fusarium oxysporum HDV247.</title>
        <authorList>
            <consortium name="The Broad Institute Genome Sequencing Platform"/>
            <person name="Ma L.-J."/>
            <person name="Gale L.R."/>
            <person name="Schwartz D.C."/>
            <person name="Zhou S."/>
            <person name="Corby-Kistler H."/>
            <person name="Young S.K."/>
            <person name="Zeng Q."/>
            <person name="Gargeya S."/>
            <person name="Fitzgerald M."/>
            <person name="Haas B."/>
            <person name="Abouelleil A."/>
            <person name="Alvarado L."/>
            <person name="Arachchi H.M."/>
            <person name="Berlin A."/>
            <person name="Brown A."/>
            <person name="Chapman S.B."/>
            <person name="Chen Z."/>
            <person name="Dunbar C."/>
            <person name="Freedman E."/>
            <person name="Gearin G."/>
            <person name="Goldberg J."/>
            <person name="Griggs A."/>
            <person name="Gujja S."/>
            <person name="Heiman D."/>
            <person name="Howarth C."/>
            <person name="Larson L."/>
            <person name="Lui A."/>
            <person name="MacDonald P.J.P."/>
            <person name="Montmayeur A."/>
            <person name="Murphy C."/>
            <person name="Neiman D."/>
            <person name="Pearson M."/>
            <person name="Priest M."/>
            <person name="Roberts A."/>
            <person name="Saif S."/>
            <person name="Shea T."/>
            <person name="Shenoy N."/>
            <person name="Sisk P."/>
            <person name="Stolte C."/>
            <person name="Sykes S."/>
            <person name="Wortman J."/>
            <person name="Nusbaum C."/>
            <person name="Birren B."/>
        </authorList>
    </citation>
    <scope>NUCLEOTIDE SEQUENCE [LARGE SCALE GENOMIC DNA]</scope>
    <source>
        <strain evidence="1">HDV247</strain>
    </source>
</reference>
<proteinExistence type="predicted"/>